<evidence type="ECO:0000259" key="3">
    <source>
        <dbReference type="Pfam" id="PF14644"/>
    </source>
</evidence>
<comment type="caution">
    <text evidence="4">The sequence shown here is derived from an EMBL/GenBank/DDBJ whole genome shotgun (WGS) entry which is preliminary data.</text>
</comment>
<feature type="domain" description="DUF4455" evidence="2">
    <location>
        <begin position="85"/>
        <end position="348"/>
    </location>
</feature>
<dbReference type="PANTHER" id="PTHR21444:SF14">
    <property type="entry name" value="COILED-COIL DOMAIN-CONTAINING PROTEIN 180"/>
    <property type="match status" value="1"/>
</dbReference>
<proteinExistence type="predicted"/>
<gene>
    <name evidence="4" type="ORF">ACHHYP_14142</name>
</gene>
<evidence type="ECO:0008006" key="6">
    <source>
        <dbReference type="Google" id="ProtNLM"/>
    </source>
</evidence>
<sequence length="1687" mass="186749">MDPKFTAEQALLASLHKPREYHKKDSKTLKSLNISAADMKSYRIEHHGATEEDMVTEVRELHHQRTAAEPRNEKKEDKIQANAMRRRERHTAAQALYQVQLKEISERLEGEILRISDKIKDDLLLVKTTTDEHFGRLRSKPWLISATHDMVDEAWRVLEALWVQRTTTIVRFGESLEAIEQSRSAFVGAELRRLTETCVAAAYVLAPEVERLIEVEAHELNVVLITNRRSHSHLLSRMLKEDVHKFVHVRTAWEACESNWRALNHDHAIEVFQTTLSSPLYTAPPALHAILATLRDAQRQVHETERLRLLEQLDRSGATMPSDTIQKLVQSFAEIYKKEEERNAMYFDMLFQCQAGIVADAIALREELRATCHRVGAKAEEGHLGGLATQLTAFLGNKEFDDFFRISGGLRGELATTEERLASPEMIYQDNVVALTPRVMLLVHALPLESILDAQGKSNERKTVQGTLERLRKAPKNEILGILPPLQAQTASLAAIQGLHPMLAAELDEISRRLESLIRENSANEGEAGTPPPMTGSSGAASKSKSIGLDAFQINDIQGIRKAQRRLCTLVYASDLPADIQTLLSAILDALRVQGHANDVVDAIVARDCDGLIHARETEMKALLTLVGAGLEAQTTTLHTMCDRVTRFFHQAAACLEAYEEKTRVVNLTVLDLLDTLKDTHEENIAALEAAFGVRRSALRHAPDEASLEGEFANCLGLLERIEDEYRKYNKKVTLASTNHPEAIQRQVALFRNTLSDHFGVASVSRDDDTDIDALVSAECIENAVNRPAAASPAPAEPEMAPAITEPVAAPGPTPRATNKKDVATPGRVAAAATEPTMEAGTGATVSSPPAATPPPKKEEARVCDLRELLDHILAHKILLPGEEASDDDVGGAAEAAEPAAPLDDAKGTWSSRGPLAIMDVEAPVAETEAATAAAATTNVPALEDVIVVLDIPQSHVLGMLERLRDAMLATFHTKSTQHQKTAAHEADRRVEAYSFLLEECLRMHWPRKGRTDVQIYQPRAGELVSHRQRHGRHIKNILKKLALQESAFLELHAAAVVCVHDQENVQLGLQAQLLMQGSLAALQGLESRSKKSYVEFKGAWTDLLEAQMRVYLTDEPAALAAMCRELVTTCAHHIFPDLNSCEVISGCDYHPDEVKYVQGLVSDTEATIQKAVAHRRELIQSLEGLEQGLLALLASFKTRHQTCLQNLSIKEGLGQKYGMPRRNAQERLRSEMSRSDEMARSIDDLLATLSAMTTTKECALRGPKAPTNLVRQIRSVLLQLRHQVFTRGLYLGVLKNKSQLYPRRVPDDLEASGKSDADAIVDVVTDVKTFMEWTQHFEAQCIADTKNLFTAEGKALELPPDGMPETLKEYLSEQKTKARAYVGAQIKSYKRQVKALSAALCVAPVVALDNIVLRAQAAVEARVAAVADAFAAQHAVWDAQKERHKCALTPDLCSPNRSAVVEALCAKEAARTLEVQAAVRSARWTGLDEHVRHARAFHKRLLAAFIAFMAVLDSVVMPDDLAKDEDGDEDEKKRKSLKRLRKALRKVEHGDPLAAALSPDERKALEAAKETQRFPKRSWPGLPLVREFEIPQAIQDDTKNRTFVKEPVDGNGAVVAYLTEAHRAAVNGRDATYAAYATYCDAAMAQWAAKYSTLLSEEELWFLNWGRLIHSMRQDHMAGVRNEAPS</sequence>
<evidence type="ECO:0000256" key="1">
    <source>
        <dbReference type="SAM" id="MobiDB-lite"/>
    </source>
</evidence>
<keyword evidence="5" id="KW-1185">Reference proteome</keyword>
<dbReference type="Pfam" id="PF14643">
    <property type="entry name" value="DUF4455"/>
    <property type="match status" value="2"/>
</dbReference>
<dbReference type="PANTHER" id="PTHR21444">
    <property type="entry name" value="COILED-COIL DOMAIN-CONTAINING PROTEIN 180"/>
    <property type="match status" value="1"/>
</dbReference>
<feature type="region of interest" description="Disordered" evidence="1">
    <location>
        <begin position="805"/>
        <end position="858"/>
    </location>
</feature>
<dbReference type="EMBL" id="JNBR01002050">
    <property type="protein sequence ID" value="OQR83882.1"/>
    <property type="molecule type" value="Genomic_DNA"/>
</dbReference>
<feature type="region of interest" description="Disordered" evidence="1">
    <location>
        <begin position="521"/>
        <end position="542"/>
    </location>
</feature>
<evidence type="ECO:0000313" key="4">
    <source>
        <dbReference type="EMBL" id="OQR83882.1"/>
    </source>
</evidence>
<organism evidence="4 5">
    <name type="scientific">Achlya hypogyna</name>
    <name type="common">Oomycete</name>
    <name type="synonym">Protoachlya hypogyna</name>
    <dbReference type="NCBI Taxonomy" id="1202772"/>
    <lineage>
        <taxon>Eukaryota</taxon>
        <taxon>Sar</taxon>
        <taxon>Stramenopiles</taxon>
        <taxon>Oomycota</taxon>
        <taxon>Saprolegniomycetes</taxon>
        <taxon>Saprolegniales</taxon>
        <taxon>Achlyaceae</taxon>
        <taxon>Achlya</taxon>
    </lineage>
</organism>
<evidence type="ECO:0000259" key="2">
    <source>
        <dbReference type="Pfam" id="PF14643"/>
    </source>
</evidence>
<feature type="compositionally biased region" description="Low complexity" evidence="1">
    <location>
        <begin position="891"/>
        <end position="903"/>
    </location>
</feature>
<dbReference type="OrthoDB" id="431588at2759"/>
<accession>A0A1V9YDW4</accession>
<reference evidence="4 5" key="1">
    <citation type="journal article" date="2014" name="Genome Biol. Evol.">
        <title>The secreted proteins of Achlya hypogyna and Thraustotheca clavata identify the ancestral oomycete secretome and reveal gene acquisitions by horizontal gene transfer.</title>
        <authorList>
            <person name="Misner I."/>
            <person name="Blouin N."/>
            <person name="Leonard G."/>
            <person name="Richards T.A."/>
            <person name="Lane C.E."/>
        </authorList>
    </citation>
    <scope>NUCLEOTIDE SEQUENCE [LARGE SCALE GENOMIC DNA]</scope>
    <source>
        <strain evidence="4 5">ATCC 48635</strain>
    </source>
</reference>
<name>A0A1V9YDW4_ACHHY</name>
<evidence type="ECO:0000313" key="5">
    <source>
        <dbReference type="Proteomes" id="UP000243579"/>
    </source>
</evidence>
<dbReference type="InterPro" id="IPR028089">
    <property type="entry name" value="DUF4455"/>
</dbReference>
<feature type="domain" description="DUF4456" evidence="3">
    <location>
        <begin position="1350"/>
        <end position="1543"/>
    </location>
</feature>
<feature type="region of interest" description="Disordered" evidence="1">
    <location>
        <begin position="885"/>
        <end position="909"/>
    </location>
</feature>
<dbReference type="Pfam" id="PF14644">
    <property type="entry name" value="DUF4456"/>
    <property type="match status" value="1"/>
</dbReference>
<dbReference type="Proteomes" id="UP000243579">
    <property type="component" value="Unassembled WGS sequence"/>
</dbReference>
<protein>
    <recommendedName>
        <fullName evidence="6">DUF4456 domain-containing protein</fullName>
    </recommendedName>
</protein>
<feature type="domain" description="DUF4455" evidence="2">
    <location>
        <begin position="594"/>
        <end position="765"/>
    </location>
</feature>
<dbReference type="InterPro" id="IPR027914">
    <property type="entry name" value="DUF4456"/>
</dbReference>